<dbReference type="Proteomes" id="UP000582659">
    <property type="component" value="Unassembled WGS sequence"/>
</dbReference>
<reference evidence="6" key="1">
    <citation type="submission" date="2016-11" db="UniProtKB">
        <authorList>
            <consortium name="WormBaseParasite"/>
        </authorList>
    </citation>
    <scope>IDENTIFICATION</scope>
</reference>
<dbReference type="Proteomes" id="UP000095284">
    <property type="component" value="Unplaced"/>
</dbReference>
<dbReference type="AlphaFoldDB" id="A0A1I7RZY2"/>
<dbReference type="Proteomes" id="UP000659654">
    <property type="component" value="Unassembled WGS sequence"/>
</dbReference>
<proteinExistence type="predicted"/>
<sequence>MVELQMFKSQRDEISVCCLPPIHVSTLVKIVAAFSIFVALLGLLSCFLIGWYGIFGPVLFLIASVLLFVGSNKNDTGLFWPYMIVNVLYILYVICQLIFCIIGTVISQVGGGEGLLWWTCEELRALKWLFPGLVIPIIVSLLIAIWCQYVVLKGYQYIEARKRNLVEPIRVPYPQDVPRVVEETVTYPRTHVYDPPRTGHF</sequence>
<keyword evidence="1" id="KW-1133">Transmembrane helix</keyword>
<keyword evidence="1" id="KW-0472">Membrane</keyword>
<dbReference type="WBParaSite" id="BXY_0630500.1">
    <property type="protein sequence ID" value="BXY_0630500.1"/>
    <property type="gene ID" value="BXY_0630500"/>
</dbReference>
<keyword evidence="1" id="KW-0812">Transmembrane</keyword>
<evidence type="ECO:0000313" key="4">
    <source>
        <dbReference type="Proteomes" id="UP000095284"/>
    </source>
</evidence>
<evidence type="ECO:0000313" key="5">
    <source>
        <dbReference type="Proteomes" id="UP000659654"/>
    </source>
</evidence>
<protein>
    <submittedName>
        <fullName evidence="2">(pine wood nematode) hypothetical protein</fullName>
    </submittedName>
</protein>
<feature type="transmembrane region" description="Helical" evidence="1">
    <location>
        <begin position="82"/>
        <end position="108"/>
    </location>
</feature>
<dbReference type="EMBL" id="CAJFCV020000003">
    <property type="protein sequence ID" value="CAG9109152.1"/>
    <property type="molecule type" value="Genomic_DNA"/>
</dbReference>
<dbReference type="PANTHER" id="PTHR34851">
    <property type="entry name" value="PROTEIN CBG05235-RELATED"/>
    <property type="match status" value="1"/>
</dbReference>
<dbReference type="PANTHER" id="PTHR34851:SF5">
    <property type="entry name" value="MARVEL DOMAIN-CONTAINING PROTEIN"/>
    <property type="match status" value="1"/>
</dbReference>
<name>A0A1I7RZY2_BURXY</name>
<dbReference type="EMBL" id="CAJFDI010000003">
    <property type="protein sequence ID" value="CAD5222109.1"/>
    <property type="molecule type" value="Genomic_DNA"/>
</dbReference>
<gene>
    <name evidence="2" type="ORF">BXYJ_LOCUS7077</name>
</gene>
<evidence type="ECO:0000313" key="3">
    <source>
        <dbReference type="EMBL" id="CAG9109152.1"/>
    </source>
</evidence>
<accession>A0A1I7RZY2</accession>
<keyword evidence="5" id="KW-1185">Reference proteome</keyword>
<evidence type="ECO:0000313" key="2">
    <source>
        <dbReference type="EMBL" id="CAD5222109.1"/>
    </source>
</evidence>
<evidence type="ECO:0000256" key="1">
    <source>
        <dbReference type="SAM" id="Phobius"/>
    </source>
</evidence>
<reference evidence="3" key="2">
    <citation type="submission" date="2020-08" db="EMBL/GenBank/DDBJ databases">
        <authorList>
            <person name="Kikuchi T."/>
        </authorList>
    </citation>
    <scope>NUCLEOTIDE SEQUENCE</scope>
    <source>
        <strain evidence="2">Ka4C1</strain>
    </source>
</reference>
<organism evidence="4 6">
    <name type="scientific">Bursaphelenchus xylophilus</name>
    <name type="common">Pinewood nematode worm</name>
    <name type="synonym">Aphelenchoides xylophilus</name>
    <dbReference type="NCBI Taxonomy" id="6326"/>
    <lineage>
        <taxon>Eukaryota</taxon>
        <taxon>Metazoa</taxon>
        <taxon>Ecdysozoa</taxon>
        <taxon>Nematoda</taxon>
        <taxon>Chromadorea</taxon>
        <taxon>Rhabditida</taxon>
        <taxon>Tylenchina</taxon>
        <taxon>Tylenchomorpha</taxon>
        <taxon>Aphelenchoidea</taxon>
        <taxon>Aphelenchoididae</taxon>
        <taxon>Bursaphelenchus</taxon>
    </lineage>
</organism>
<feature type="transmembrane region" description="Helical" evidence="1">
    <location>
        <begin position="21"/>
        <end position="43"/>
    </location>
</feature>
<feature type="transmembrane region" description="Helical" evidence="1">
    <location>
        <begin position="49"/>
        <end position="70"/>
    </location>
</feature>
<evidence type="ECO:0000313" key="6">
    <source>
        <dbReference type="WBParaSite" id="BXY_0630500.1"/>
    </source>
</evidence>
<feature type="transmembrane region" description="Helical" evidence="1">
    <location>
        <begin position="128"/>
        <end position="152"/>
    </location>
</feature>